<organism evidence="8 9">
    <name type="scientific">Micromonospora halophytica</name>
    <dbReference type="NCBI Taxonomy" id="47864"/>
    <lineage>
        <taxon>Bacteria</taxon>
        <taxon>Bacillati</taxon>
        <taxon>Actinomycetota</taxon>
        <taxon>Actinomycetes</taxon>
        <taxon>Micromonosporales</taxon>
        <taxon>Micromonosporaceae</taxon>
        <taxon>Micromonospora</taxon>
    </lineage>
</organism>
<comment type="similarity">
    <text evidence="2 6">Belongs to the transposase mutator family.</text>
</comment>
<dbReference type="GO" id="GO:0004803">
    <property type="term" value="F:transposase activity"/>
    <property type="evidence" value="ECO:0007669"/>
    <property type="project" value="UniProtKB-UniRule"/>
</dbReference>
<dbReference type="STRING" id="47864.GA0070560_1304"/>
<accession>A0A1C5JF59</accession>
<dbReference type="PANTHER" id="PTHR33217">
    <property type="entry name" value="TRANSPOSASE FOR INSERTION SEQUENCE ELEMENT IS1081"/>
    <property type="match status" value="1"/>
</dbReference>
<evidence type="ECO:0000313" key="9">
    <source>
        <dbReference type="Proteomes" id="UP000199408"/>
    </source>
</evidence>
<evidence type="ECO:0000256" key="5">
    <source>
        <dbReference type="ARBA" id="ARBA00023172"/>
    </source>
</evidence>
<evidence type="ECO:0000313" key="8">
    <source>
        <dbReference type="EMBL" id="SCG69200.1"/>
    </source>
</evidence>
<keyword evidence="5 6" id="KW-0233">DNA recombination</keyword>
<dbReference type="Proteomes" id="UP000199408">
    <property type="component" value="Unassembled WGS sequence"/>
</dbReference>
<reference evidence="9" key="1">
    <citation type="submission" date="2016-06" db="EMBL/GenBank/DDBJ databases">
        <authorList>
            <person name="Varghese N."/>
        </authorList>
    </citation>
    <scope>NUCLEOTIDE SEQUENCE [LARGE SCALE GENOMIC DNA]</scope>
    <source>
        <strain evidence="9">DSM 43171</strain>
    </source>
</reference>
<feature type="compositionally biased region" description="Basic residues" evidence="7">
    <location>
        <begin position="274"/>
        <end position="284"/>
    </location>
</feature>
<comment type="function">
    <text evidence="1 6">Required for the transposition of the insertion element.</text>
</comment>
<evidence type="ECO:0000256" key="3">
    <source>
        <dbReference type="ARBA" id="ARBA00022578"/>
    </source>
</evidence>
<evidence type="ECO:0000256" key="7">
    <source>
        <dbReference type="SAM" id="MobiDB-lite"/>
    </source>
</evidence>
<name>A0A1C5JF59_9ACTN</name>
<evidence type="ECO:0000256" key="1">
    <source>
        <dbReference type="ARBA" id="ARBA00002190"/>
    </source>
</evidence>
<evidence type="ECO:0000256" key="2">
    <source>
        <dbReference type="ARBA" id="ARBA00010961"/>
    </source>
</evidence>
<keyword evidence="3 6" id="KW-0815">Transposition</keyword>
<gene>
    <name evidence="8" type="ORF">GA0070560_1304</name>
</gene>
<dbReference type="AlphaFoldDB" id="A0A1C5JF59"/>
<evidence type="ECO:0000256" key="4">
    <source>
        <dbReference type="ARBA" id="ARBA00023125"/>
    </source>
</evidence>
<proteinExistence type="inferred from homology"/>
<dbReference type="InterPro" id="IPR001207">
    <property type="entry name" value="Transposase_mutator"/>
</dbReference>
<protein>
    <recommendedName>
        <fullName evidence="6">Mutator family transposase</fullName>
    </recommendedName>
</protein>
<keyword evidence="9" id="KW-1185">Reference proteome</keyword>
<dbReference type="PROSITE" id="PS01007">
    <property type="entry name" value="TRANSPOSASE_MUTATOR"/>
    <property type="match status" value="1"/>
</dbReference>
<dbReference type="GO" id="GO:0006313">
    <property type="term" value="P:DNA transposition"/>
    <property type="evidence" value="ECO:0007669"/>
    <property type="project" value="UniProtKB-UniRule"/>
</dbReference>
<feature type="region of interest" description="Disordered" evidence="7">
    <location>
        <begin position="256"/>
        <end position="284"/>
    </location>
</feature>
<dbReference type="NCBIfam" id="NF033543">
    <property type="entry name" value="transpos_IS256"/>
    <property type="match status" value="1"/>
</dbReference>
<keyword evidence="4 6" id="KW-0238">DNA-binding</keyword>
<dbReference type="EMBL" id="FMDN01000030">
    <property type="protein sequence ID" value="SCG69200.1"/>
    <property type="molecule type" value="Genomic_DNA"/>
</dbReference>
<evidence type="ECO:0000256" key="6">
    <source>
        <dbReference type="RuleBase" id="RU365089"/>
    </source>
</evidence>
<sequence>MRKRQRRLTGVDDMVLSLSAKGLTHGEIAAHLAEVYGAEVSKQTISTITDKVIDGMAEWQNRPLDPVYPVVFIDAINVKIRDGQVANRPIDLVMAVTVDGHRDILGIWAGDGGEGAKHWLHVLTELKNRGVADVLMLVCDGLKGLPEAVETVWPRTIVQTCVVHLLRNSFRYAARQDWDKIAKALRPVYTAPTEDAATERFLEFAEAWGRKQGDCIVGRRAVDQEFRDEFGLCGGVRTGEVASVIMELRRFTTPRKTPPADGIVSHPCAGRSSTHLHRRGRASH</sequence>
<dbReference type="GO" id="GO:0003677">
    <property type="term" value="F:DNA binding"/>
    <property type="evidence" value="ECO:0007669"/>
    <property type="project" value="UniProtKB-UniRule"/>
</dbReference>
<keyword evidence="6" id="KW-0814">Transposable element</keyword>
<dbReference type="PANTHER" id="PTHR33217:SF8">
    <property type="entry name" value="MUTATOR FAMILY TRANSPOSASE"/>
    <property type="match status" value="1"/>
</dbReference>
<dbReference type="Pfam" id="PF00872">
    <property type="entry name" value="Transposase_mut"/>
    <property type="match status" value="1"/>
</dbReference>